<keyword evidence="2" id="KW-0472">Membrane</keyword>
<evidence type="ECO:0000313" key="3">
    <source>
        <dbReference type="EMBL" id="MDP9848145.1"/>
    </source>
</evidence>
<comment type="caution">
    <text evidence="3">The sequence shown here is derived from an EMBL/GenBank/DDBJ whole genome shotgun (WGS) entry which is preliminary data.</text>
</comment>
<proteinExistence type="predicted"/>
<dbReference type="EMBL" id="JAUSQU010000001">
    <property type="protein sequence ID" value="MDP9848145.1"/>
    <property type="molecule type" value="Genomic_DNA"/>
</dbReference>
<protein>
    <submittedName>
        <fullName evidence="3">Uncharacterized protein</fullName>
    </submittedName>
</protein>
<accession>A0ABT9QMZ8</accession>
<dbReference type="Proteomes" id="UP001225356">
    <property type="component" value="Unassembled WGS sequence"/>
</dbReference>
<keyword evidence="2" id="KW-0812">Transmembrane</keyword>
<reference evidence="3 4" key="1">
    <citation type="submission" date="2023-07" db="EMBL/GenBank/DDBJ databases">
        <title>Sequencing the genomes of 1000 actinobacteria strains.</title>
        <authorList>
            <person name="Klenk H.-P."/>
        </authorList>
    </citation>
    <scope>NUCLEOTIDE SEQUENCE [LARGE SCALE GENOMIC DNA]</scope>
    <source>
        <strain evidence="3 4">DSM 46740</strain>
    </source>
</reference>
<evidence type="ECO:0000256" key="1">
    <source>
        <dbReference type="SAM" id="MobiDB-lite"/>
    </source>
</evidence>
<organism evidence="3 4">
    <name type="scientific">Streptosporangium lutulentum</name>
    <dbReference type="NCBI Taxonomy" id="1461250"/>
    <lineage>
        <taxon>Bacteria</taxon>
        <taxon>Bacillati</taxon>
        <taxon>Actinomycetota</taxon>
        <taxon>Actinomycetes</taxon>
        <taxon>Streptosporangiales</taxon>
        <taxon>Streptosporangiaceae</taxon>
        <taxon>Streptosporangium</taxon>
    </lineage>
</organism>
<evidence type="ECO:0000313" key="4">
    <source>
        <dbReference type="Proteomes" id="UP001225356"/>
    </source>
</evidence>
<feature type="region of interest" description="Disordered" evidence="1">
    <location>
        <begin position="81"/>
        <end position="103"/>
    </location>
</feature>
<dbReference type="RefSeq" id="WP_307565246.1">
    <property type="nucleotide sequence ID" value="NZ_JAUSQU010000001.1"/>
</dbReference>
<evidence type="ECO:0000256" key="2">
    <source>
        <dbReference type="SAM" id="Phobius"/>
    </source>
</evidence>
<gene>
    <name evidence="3" type="ORF">J2853_007356</name>
</gene>
<sequence length="103" mass="10658">MFPRSSSLTALPWPVLLIGAWLATIAVIALLVYAIAKAAINKTDARDLPTVLPVLAQLLGGLARPLNRALTMPASVVSPAMVQEASPQEQTGSQGIDAIGTGQ</sequence>
<keyword evidence="2" id="KW-1133">Transmembrane helix</keyword>
<name>A0ABT9QMZ8_9ACTN</name>
<feature type="transmembrane region" description="Helical" evidence="2">
    <location>
        <begin position="12"/>
        <end position="36"/>
    </location>
</feature>
<feature type="compositionally biased region" description="Polar residues" evidence="1">
    <location>
        <begin position="85"/>
        <end position="94"/>
    </location>
</feature>
<keyword evidence="4" id="KW-1185">Reference proteome</keyword>